<dbReference type="EMBL" id="QXFT01000072">
    <property type="protein sequence ID" value="KAE9356431.1"/>
    <property type="molecule type" value="Genomic_DNA"/>
</dbReference>
<dbReference type="Proteomes" id="UP000429607">
    <property type="component" value="Unassembled WGS sequence"/>
</dbReference>
<evidence type="ECO:0000313" key="5">
    <source>
        <dbReference type="Proteomes" id="UP000434957"/>
    </source>
</evidence>
<reference evidence="3 5" key="1">
    <citation type="submission" date="2018-08" db="EMBL/GenBank/DDBJ databases">
        <title>Genomic investigation of the strawberry pathogen Phytophthora fragariae indicates pathogenicity is determined by transcriptional variation in three key races.</title>
        <authorList>
            <person name="Adams T.M."/>
            <person name="Armitage A.D."/>
            <person name="Sobczyk M.K."/>
            <person name="Bates H.J."/>
            <person name="Dunwell J.M."/>
            <person name="Nellist C.F."/>
            <person name="Harrison R.J."/>
        </authorList>
    </citation>
    <scope>NUCLEOTIDE SEQUENCE [LARGE SCALE GENOMIC DNA]</scope>
    <source>
        <strain evidence="2 4">SCRP249</strain>
        <strain evidence="3 5">SCRP333</strain>
    </source>
</reference>
<protein>
    <recommendedName>
        <fullName evidence="6">ParB/Sulfiredoxin domain-containing protein</fullName>
    </recommendedName>
</protein>
<organism evidence="3 5">
    <name type="scientific">Phytophthora rubi</name>
    <dbReference type="NCBI Taxonomy" id="129364"/>
    <lineage>
        <taxon>Eukaryota</taxon>
        <taxon>Sar</taxon>
        <taxon>Stramenopiles</taxon>
        <taxon>Oomycota</taxon>
        <taxon>Peronosporomycetes</taxon>
        <taxon>Peronosporales</taxon>
        <taxon>Peronosporaceae</taxon>
        <taxon>Phytophthora</taxon>
    </lineage>
</organism>
<gene>
    <name evidence="2" type="ORF">PR001_g1662</name>
    <name evidence="3" type="ORF">PR003_g2334</name>
</gene>
<keyword evidence="5" id="KW-1185">Reference proteome</keyword>
<accession>A0A6A4FYN0</accession>
<proteinExistence type="predicted"/>
<name>A0A6A4FYN0_9STRA</name>
<feature type="signal peptide" evidence="1">
    <location>
        <begin position="1"/>
        <end position="25"/>
    </location>
</feature>
<dbReference type="Proteomes" id="UP000434957">
    <property type="component" value="Unassembled WGS sequence"/>
</dbReference>
<dbReference type="AlphaFoldDB" id="A0A6A4FYN0"/>
<evidence type="ECO:0000313" key="3">
    <source>
        <dbReference type="EMBL" id="KAE9356431.1"/>
    </source>
</evidence>
<keyword evidence="1" id="KW-0732">Signal</keyword>
<evidence type="ECO:0000313" key="2">
    <source>
        <dbReference type="EMBL" id="KAE9051226.1"/>
    </source>
</evidence>
<comment type="caution">
    <text evidence="3">The sequence shown here is derived from an EMBL/GenBank/DDBJ whole genome shotgun (WGS) entry which is preliminary data.</text>
</comment>
<evidence type="ECO:0000313" key="4">
    <source>
        <dbReference type="Proteomes" id="UP000429607"/>
    </source>
</evidence>
<evidence type="ECO:0008006" key="6">
    <source>
        <dbReference type="Google" id="ProtNLM"/>
    </source>
</evidence>
<evidence type="ECO:0000256" key="1">
    <source>
        <dbReference type="SAM" id="SignalP"/>
    </source>
</evidence>
<sequence>MEAPERHRRLPALKLLVLLLGWASALLPNLCGALNCALPEPQLVGVQNASAVELPVDIVLTTFSHRLNAASGDLVFVATRNARDMPWNQKITIKTPCRYRILAMISALSSVCSRTDFFIFDGYLPAGTNMNTQVTPELQCLMKPELHLLVFWSAMPNDQFSRLHHVVAALSDVVSYPKADYHVRLHGVFRADPGEGKIDENWYQAFYGDTYYGLYFGTSDKVDMVHVKGDGAFHVALVEDLCPRYAYDLERGMVLNANMFALKNILREQSPQWYQVHTTQTLQESDADYKFLFGGTAKEILRPLQLDKLWSTAQQYREPRVDNGLYALAWRRVFIPADAMEPLGAMMQSEWYRFELDVPEIHAELTPGMLDPDPTSSQENILRAAFLGSSRLPLLAHLPTDSRWYKGMLELKHVKAFRVLKENSWGRQLPPCTTVADAAAILSSESSGPEDSSVRDHVRQLQHRLDHFNHTIIVVGASVDGPFTIWDGNHRAIALALAQPDNHLLLVYMGVSPRFASPHRGSLYCP</sequence>
<feature type="chain" id="PRO_5036381412" description="ParB/Sulfiredoxin domain-containing protein" evidence="1">
    <location>
        <begin position="26"/>
        <end position="526"/>
    </location>
</feature>
<dbReference type="EMBL" id="QXFV01000052">
    <property type="protein sequence ID" value="KAE9051226.1"/>
    <property type="molecule type" value="Genomic_DNA"/>
</dbReference>